<dbReference type="AlphaFoldDB" id="A0A379DAY2"/>
<feature type="transmembrane region" description="Helical" evidence="5">
    <location>
        <begin position="65"/>
        <end position="89"/>
    </location>
</feature>
<keyword evidence="4 5" id="KW-0472">Membrane</keyword>
<dbReference type="SUPFAM" id="SSF161098">
    <property type="entry name" value="MetI-like"/>
    <property type="match status" value="1"/>
</dbReference>
<feature type="domain" description="ABC transmembrane type-1" evidence="6">
    <location>
        <begin position="59"/>
        <end position="272"/>
    </location>
</feature>
<evidence type="ECO:0000256" key="1">
    <source>
        <dbReference type="ARBA" id="ARBA00004141"/>
    </source>
</evidence>
<keyword evidence="3 5" id="KW-1133">Transmembrane helix</keyword>
<dbReference type="Pfam" id="PF00528">
    <property type="entry name" value="BPD_transp_1"/>
    <property type="match status" value="1"/>
</dbReference>
<comment type="subcellular location">
    <subcellularLocation>
        <location evidence="5">Cell membrane</location>
        <topology evidence="5">Multi-pass membrane protein</topology>
    </subcellularLocation>
    <subcellularLocation>
        <location evidence="1">Membrane</location>
        <topology evidence="1">Multi-pass membrane protein</topology>
    </subcellularLocation>
</comment>
<keyword evidence="2 5" id="KW-0812">Transmembrane</keyword>
<dbReference type="PANTHER" id="PTHR43759:SF1">
    <property type="entry name" value="GLUCOSE IMPORT SYSTEM PERMEASE PROTEIN GLCT"/>
    <property type="match status" value="1"/>
</dbReference>
<protein>
    <submittedName>
        <fullName evidence="7">Inner membrane ABC transporter permease protein ydcU</fullName>
    </submittedName>
</protein>
<dbReference type="GO" id="GO:0055085">
    <property type="term" value="P:transmembrane transport"/>
    <property type="evidence" value="ECO:0007669"/>
    <property type="project" value="InterPro"/>
</dbReference>
<evidence type="ECO:0000256" key="2">
    <source>
        <dbReference type="ARBA" id="ARBA00022692"/>
    </source>
</evidence>
<feature type="transmembrane region" description="Helical" evidence="5">
    <location>
        <begin position="101"/>
        <end position="129"/>
    </location>
</feature>
<name>A0A379DAY2_9FIRM</name>
<feature type="transmembrane region" description="Helical" evidence="5">
    <location>
        <begin position="193"/>
        <end position="218"/>
    </location>
</feature>
<evidence type="ECO:0000313" key="7">
    <source>
        <dbReference type="EMBL" id="SUB75158.1"/>
    </source>
</evidence>
<dbReference type="InterPro" id="IPR035906">
    <property type="entry name" value="MetI-like_sf"/>
</dbReference>
<dbReference type="Gene3D" id="1.10.3720.10">
    <property type="entry name" value="MetI-like"/>
    <property type="match status" value="1"/>
</dbReference>
<feature type="transmembrane region" description="Helical" evidence="5">
    <location>
        <begin position="12"/>
        <end position="37"/>
    </location>
</feature>
<dbReference type="CDD" id="cd06261">
    <property type="entry name" value="TM_PBP2"/>
    <property type="match status" value="1"/>
</dbReference>
<accession>A0A379DAY2</accession>
<evidence type="ECO:0000313" key="8">
    <source>
        <dbReference type="Proteomes" id="UP000254777"/>
    </source>
</evidence>
<dbReference type="PANTHER" id="PTHR43759">
    <property type="entry name" value="TREHALOSE TRANSPORT SYSTEM PERMEASE PROTEIN SUGA"/>
    <property type="match status" value="1"/>
</dbReference>
<evidence type="ECO:0000256" key="4">
    <source>
        <dbReference type="ARBA" id="ARBA00023136"/>
    </source>
</evidence>
<evidence type="ECO:0000256" key="5">
    <source>
        <dbReference type="RuleBase" id="RU363032"/>
    </source>
</evidence>
<dbReference type="InterPro" id="IPR000515">
    <property type="entry name" value="MetI-like"/>
</dbReference>
<evidence type="ECO:0000259" key="6">
    <source>
        <dbReference type="PROSITE" id="PS50928"/>
    </source>
</evidence>
<dbReference type="PROSITE" id="PS50928">
    <property type="entry name" value="ABC_TM1"/>
    <property type="match status" value="1"/>
</dbReference>
<gene>
    <name evidence="7" type="primary">ydcU</name>
    <name evidence="7" type="ORF">NCTC11088_00944</name>
</gene>
<feature type="transmembrane region" description="Helical" evidence="5">
    <location>
        <begin position="253"/>
        <end position="276"/>
    </location>
</feature>
<organism evidence="7 8">
    <name type="scientific">Peptoniphilus indolicus</name>
    <dbReference type="NCBI Taxonomy" id="33030"/>
    <lineage>
        <taxon>Bacteria</taxon>
        <taxon>Bacillati</taxon>
        <taxon>Bacillota</taxon>
        <taxon>Tissierellia</taxon>
        <taxon>Tissierellales</taxon>
        <taxon>Peptoniphilaceae</taxon>
        <taxon>Peptoniphilus</taxon>
    </lineage>
</organism>
<dbReference type="InterPro" id="IPR052730">
    <property type="entry name" value="Sugar_ABC_transporter"/>
</dbReference>
<proteinExistence type="inferred from homology"/>
<dbReference type="RefSeq" id="WP_004820436.1">
    <property type="nucleotide sequence ID" value="NZ_UGTH01000001.1"/>
</dbReference>
<dbReference type="EMBL" id="UGTH01000001">
    <property type="protein sequence ID" value="SUB75158.1"/>
    <property type="molecule type" value="Genomic_DNA"/>
</dbReference>
<feature type="transmembrane region" description="Helical" evidence="5">
    <location>
        <begin position="149"/>
        <end position="172"/>
    </location>
</feature>
<evidence type="ECO:0000256" key="3">
    <source>
        <dbReference type="ARBA" id="ARBA00022989"/>
    </source>
</evidence>
<comment type="similarity">
    <text evidence="5">Belongs to the binding-protein-dependent transport system permease family.</text>
</comment>
<dbReference type="GO" id="GO:0005886">
    <property type="term" value="C:plasma membrane"/>
    <property type="evidence" value="ECO:0007669"/>
    <property type="project" value="UniProtKB-SubCell"/>
</dbReference>
<keyword evidence="5" id="KW-0813">Transport</keyword>
<dbReference type="Proteomes" id="UP000254777">
    <property type="component" value="Unassembled WGS sequence"/>
</dbReference>
<sequence length="282" mass="32237">MNKKLKPYLEVVPIVIVLLFILIMGIIGALVQSFGYFPIIGLKEFTPRYYIQIFQSKTFFKSLNYTLYTTFISSFVSIVLGVLIARSLLKSNGKMESFYKIPIIIPHIIVVLFAVTFLSDTGVFARVLYFLGIQNAQEMFSKILFNKNGIGVILSYIWKETPYVALTVLAVLKRVKMRYEDVAINLGASRIYAFWHVTLPMLMPTIISTFTIIFSFSFGAYEIPMLLGATQPRALSVQSFIEYQNPNLENRPYAMAMNIVMILFCVGFVAIFNWILKKVVER</sequence>
<reference evidence="7 8" key="1">
    <citation type="submission" date="2018-06" db="EMBL/GenBank/DDBJ databases">
        <authorList>
            <consortium name="Pathogen Informatics"/>
            <person name="Doyle S."/>
        </authorList>
    </citation>
    <scope>NUCLEOTIDE SEQUENCE [LARGE SCALE GENOMIC DNA]</scope>
    <source>
        <strain evidence="7 8">NCTC11088</strain>
    </source>
</reference>